<gene>
    <name evidence="2" type="ORF">NDU88_005828</name>
</gene>
<comment type="caution">
    <text evidence="2">The sequence shown here is derived from an EMBL/GenBank/DDBJ whole genome shotgun (WGS) entry which is preliminary data.</text>
</comment>
<sequence>MEAGSAEGAAGVRQALSWKPRLGPRLAKREAVGIFVAPCGTVGSALQGPLPLRIHSGSPQSSAQHRLQAPSRHRHKNVPKVAPLSGCHRSAAKALGSRDLRQL</sequence>
<dbReference type="AlphaFoldDB" id="A0AAV7RKT0"/>
<protein>
    <submittedName>
        <fullName evidence="2">Uncharacterized protein</fullName>
    </submittedName>
</protein>
<keyword evidence="3" id="KW-1185">Reference proteome</keyword>
<proteinExistence type="predicted"/>
<accession>A0AAV7RKT0</accession>
<dbReference type="Proteomes" id="UP001066276">
    <property type="component" value="Chromosome 5"/>
</dbReference>
<evidence type="ECO:0000256" key="1">
    <source>
        <dbReference type="SAM" id="MobiDB-lite"/>
    </source>
</evidence>
<reference evidence="2" key="1">
    <citation type="journal article" date="2022" name="bioRxiv">
        <title>Sequencing and chromosome-scale assembly of the giantPleurodeles waltlgenome.</title>
        <authorList>
            <person name="Brown T."/>
            <person name="Elewa A."/>
            <person name="Iarovenko S."/>
            <person name="Subramanian E."/>
            <person name="Araus A.J."/>
            <person name="Petzold A."/>
            <person name="Susuki M."/>
            <person name="Suzuki K.-i.T."/>
            <person name="Hayashi T."/>
            <person name="Toyoda A."/>
            <person name="Oliveira C."/>
            <person name="Osipova E."/>
            <person name="Leigh N.D."/>
            <person name="Simon A."/>
            <person name="Yun M.H."/>
        </authorList>
    </citation>
    <scope>NUCLEOTIDE SEQUENCE</scope>
    <source>
        <strain evidence="2">20211129_DDA</strain>
        <tissue evidence="2">Liver</tissue>
    </source>
</reference>
<dbReference type="EMBL" id="JANPWB010000009">
    <property type="protein sequence ID" value="KAJ1153061.1"/>
    <property type="molecule type" value="Genomic_DNA"/>
</dbReference>
<evidence type="ECO:0000313" key="2">
    <source>
        <dbReference type="EMBL" id="KAJ1153061.1"/>
    </source>
</evidence>
<feature type="region of interest" description="Disordered" evidence="1">
    <location>
        <begin position="50"/>
        <end position="103"/>
    </location>
</feature>
<organism evidence="2 3">
    <name type="scientific">Pleurodeles waltl</name>
    <name type="common">Iberian ribbed newt</name>
    <dbReference type="NCBI Taxonomy" id="8319"/>
    <lineage>
        <taxon>Eukaryota</taxon>
        <taxon>Metazoa</taxon>
        <taxon>Chordata</taxon>
        <taxon>Craniata</taxon>
        <taxon>Vertebrata</taxon>
        <taxon>Euteleostomi</taxon>
        <taxon>Amphibia</taxon>
        <taxon>Batrachia</taxon>
        <taxon>Caudata</taxon>
        <taxon>Salamandroidea</taxon>
        <taxon>Salamandridae</taxon>
        <taxon>Pleurodelinae</taxon>
        <taxon>Pleurodeles</taxon>
    </lineage>
</organism>
<name>A0AAV7RKT0_PLEWA</name>
<evidence type="ECO:0000313" key="3">
    <source>
        <dbReference type="Proteomes" id="UP001066276"/>
    </source>
</evidence>